<evidence type="ECO:0000313" key="1">
    <source>
        <dbReference type="EMBL" id="MET3109741.1"/>
    </source>
</evidence>
<reference evidence="1 2" key="1">
    <citation type="submission" date="2024-05" db="EMBL/GenBank/DDBJ databases">
        <title>Genomic Encyclopedia of Type Strains, Phase IV (KMG-IV): sequencing the most valuable type-strain genomes for metagenomic binning, comparative biology and taxonomic classification.</title>
        <authorList>
            <person name="Goeker M."/>
        </authorList>
    </citation>
    <scope>NUCLEOTIDE SEQUENCE [LARGE SCALE GENOMIC DNA]</scope>
    <source>
        <strain evidence="1 2">DSM 25286</strain>
    </source>
</reference>
<gene>
    <name evidence="1" type="ORF">ABHD89_000129</name>
</gene>
<dbReference type="EMBL" id="JBDZDV010000001">
    <property type="protein sequence ID" value="MET3109741.1"/>
    <property type="molecule type" value="Genomic_DNA"/>
</dbReference>
<protein>
    <submittedName>
        <fullName evidence="1">Uncharacterized protein</fullName>
    </submittedName>
</protein>
<sequence length="410" mass="48649">MNKEKYISKDAEMFIESLFVKQEVKDKTLSGSKLKFAGEQFRNKKGYEHDYRVFIFTHFLKFYKKYSRNFNYEEFIGVYSVALTEACAALGERFPDFRDFKYDKKVQMETMRYLKVVIENSLYRLNNPDSIQTKAKGKNVFVHADISSLDAIQDAYRKHDNEFELSDENRLFNLNIDEDKLYEFNYYIQHFLKNKSRILTKKQLDYYEKIKEVYVPKSSEVTKKEMLAEAGYTQSQHHKFMQNIAKRAETDFEKFGKKKAVNEDLRSNLYRVMNNFIKIADSDENLNNQQLNLTRIIQENYETEDFEIVILKDMNTEEKIHIVRAVKGQHYVSNKVLYKIYNNIHTYLEENEMIKVEPSEAKSTYSENILGESTGQSAHFFINAKGYVHATSFEDIIESEHDEVEYKEAL</sequence>
<comment type="caution">
    <text evidence="1">The sequence shown here is derived from an EMBL/GenBank/DDBJ whole genome shotgun (WGS) entry which is preliminary data.</text>
</comment>
<proteinExistence type="predicted"/>
<dbReference type="Proteomes" id="UP001549019">
    <property type="component" value="Unassembled WGS sequence"/>
</dbReference>
<name>A0ABV2E612_9STAP</name>
<evidence type="ECO:0000313" key="2">
    <source>
        <dbReference type="Proteomes" id="UP001549019"/>
    </source>
</evidence>
<organism evidence="1 2">
    <name type="scientific">Salinicoccus halitifaciens</name>
    <dbReference type="NCBI Taxonomy" id="1073415"/>
    <lineage>
        <taxon>Bacteria</taxon>
        <taxon>Bacillati</taxon>
        <taxon>Bacillota</taxon>
        <taxon>Bacilli</taxon>
        <taxon>Bacillales</taxon>
        <taxon>Staphylococcaceae</taxon>
        <taxon>Salinicoccus</taxon>
    </lineage>
</organism>
<accession>A0ABV2E612</accession>
<dbReference type="RefSeq" id="WP_230820919.1">
    <property type="nucleotide sequence ID" value="NZ_JAJNCU010000001.1"/>
</dbReference>
<keyword evidence="2" id="KW-1185">Reference proteome</keyword>